<gene>
    <name evidence="2" type="ORF">M407DRAFT_27057</name>
</gene>
<dbReference type="Proteomes" id="UP000054248">
    <property type="component" value="Unassembled WGS sequence"/>
</dbReference>
<reference evidence="2 3" key="1">
    <citation type="submission" date="2014-04" db="EMBL/GenBank/DDBJ databases">
        <authorList>
            <consortium name="DOE Joint Genome Institute"/>
            <person name="Kuo A."/>
            <person name="Girlanda M."/>
            <person name="Perotto S."/>
            <person name="Kohler A."/>
            <person name="Nagy L.G."/>
            <person name="Floudas D."/>
            <person name="Copeland A."/>
            <person name="Barry K.W."/>
            <person name="Cichocki N."/>
            <person name="Veneault-Fourrey C."/>
            <person name="LaButti K."/>
            <person name="Lindquist E.A."/>
            <person name="Lipzen A."/>
            <person name="Lundell T."/>
            <person name="Morin E."/>
            <person name="Murat C."/>
            <person name="Sun H."/>
            <person name="Tunlid A."/>
            <person name="Henrissat B."/>
            <person name="Grigoriev I.V."/>
            <person name="Hibbett D.S."/>
            <person name="Martin F."/>
            <person name="Nordberg H.P."/>
            <person name="Cantor M.N."/>
            <person name="Hua S.X."/>
        </authorList>
    </citation>
    <scope>NUCLEOTIDE SEQUENCE [LARGE SCALE GENOMIC DNA]</scope>
    <source>
        <strain evidence="2 3">MUT 4182</strain>
    </source>
</reference>
<proteinExistence type="predicted"/>
<feature type="compositionally biased region" description="Polar residues" evidence="1">
    <location>
        <begin position="268"/>
        <end position="278"/>
    </location>
</feature>
<keyword evidence="3" id="KW-1185">Reference proteome</keyword>
<sequence length="278" mass="29964">MTPSRKYIDLILSACGKWANWDPAIPIAAVGDFGTIDKKTGRFEKKGNILNDERFRNITKGSSVVKPKGTEDPMLVTSKNARKAELIADASFDAQVTKVLFRGSWSFQDETGAVLILHRPFQTSLSPDIDIDALVGHELLRGMCIVRDLITCQAYAKYLSSSGGGSLSLSLGVTGALPAGGGGKATWGKSSVSGVFVAGQPGEDEGEAYPFTPLFTLKKCKKKSFFGHRGPLEGSVDPLDSLEAVDTPWNPLDEEGEEKLPRAIPSVQRASNWESDDE</sequence>
<dbReference type="AlphaFoldDB" id="A0A0C3Q3T6"/>
<evidence type="ECO:0000313" key="2">
    <source>
        <dbReference type="EMBL" id="KIO23450.1"/>
    </source>
</evidence>
<protein>
    <submittedName>
        <fullName evidence="2">Uncharacterized protein</fullName>
    </submittedName>
</protein>
<evidence type="ECO:0000313" key="3">
    <source>
        <dbReference type="Proteomes" id="UP000054248"/>
    </source>
</evidence>
<organism evidence="2 3">
    <name type="scientific">Tulasnella calospora MUT 4182</name>
    <dbReference type="NCBI Taxonomy" id="1051891"/>
    <lineage>
        <taxon>Eukaryota</taxon>
        <taxon>Fungi</taxon>
        <taxon>Dikarya</taxon>
        <taxon>Basidiomycota</taxon>
        <taxon>Agaricomycotina</taxon>
        <taxon>Agaricomycetes</taxon>
        <taxon>Cantharellales</taxon>
        <taxon>Tulasnellaceae</taxon>
        <taxon>Tulasnella</taxon>
    </lineage>
</organism>
<dbReference type="EMBL" id="KN823084">
    <property type="protein sequence ID" value="KIO23450.1"/>
    <property type="molecule type" value="Genomic_DNA"/>
</dbReference>
<accession>A0A0C3Q3T6</accession>
<name>A0A0C3Q3T6_9AGAM</name>
<dbReference type="HOGENOM" id="CLU_066679_1_0_1"/>
<feature type="region of interest" description="Disordered" evidence="1">
    <location>
        <begin position="234"/>
        <end position="278"/>
    </location>
</feature>
<reference evidence="3" key="2">
    <citation type="submission" date="2015-01" db="EMBL/GenBank/DDBJ databases">
        <title>Evolutionary Origins and Diversification of the Mycorrhizal Mutualists.</title>
        <authorList>
            <consortium name="DOE Joint Genome Institute"/>
            <consortium name="Mycorrhizal Genomics Consortium"/>
            <person name="Kohler A."/>
            <person name="Kuo A."/>
            <person name="Nagy L.G."/>
            <person name="Floudas D."/>
            <person name="Copeland A."/>
            <person name="Barry K.W."/>
            <person name="Cichocki N."/>
            <person name="Veneault-Fourrey C."/>
            <person name="LaButti K."/>
            <person name="Lindquist E.A."/>
            <person name="Lipzen A."/>
            <person name="Lundell T."/>
            <person name="Morin E."/>
            <person name="Murat C."/>
            <person name="Riley R."/>
            <person name="Ohm R."/>
            <person name="Sun H."/>
            <person name="Tunlid A."/>
            <person name="Henrissat B."/>
            <person name="Grigoriev I.V."/>
            <person name="Hibbett D.S."/>
            <person name="Martin F."/>
        </authorList>
    </citation>
    <scope>NUCLEOTIDE SEQUENCE [LARGE SCALE GENOMIC DNA]</scope>
    <source>
        <strain evidence="3">MUT 4182</strain>
    </source>
</reference>
<dbReference type="STRING" id="1051891.A0A0C3Q3T6"/>
<evidence type="ECO:0000256" key="1">
    <source>
        <dbReference type="SAM" id="MobiDB-lite"/>
    </source>
</evidence>
<dbReference type="OrthoDB" id="3255261at2759"/>